<feature type="transmembrane region" description="Helical" evidence="2">
    <location>
        <begin position="149"/>
        <end position="168"/>
    </location>
</feature>
<feature type="compositionally biased region" description="Pro residues" evidence="1">
    <location>
        <begin position="74"/>
        <end position="107"/>
    </location>
</feature>
<dbReference type="Proteomes" id="UP000249065">
    <property type="component" value="Unassembled WGS sequence"/>
</dbReference>
<gene>
    <name evidence="4" type="ORF">DOO78_17775</name>
</gene>
<dbReference type="InterPro" id="IPR011723">
    <property type="entry name" value="Znf/thioredoxin_put"/>
</dbReference>
<sequence>MLAARDTQPHIALAMRIHCPACQATYEVPDHLIGPGRSLRCRSCGHAWRVAPEREWEPEPALPEPAAPVAARPRPLPAPPPPAALASPPPLPPDPPREAPPPDPVPDPSDAAPPAARPRFLAALRRPARPIEPPLATPPAARADLALRLAWAGSLLVLLLFGLALWLFRAEVAAAWPPAARLYLMFGATPD</sequence>
<dbReference type="AlphaFoldDB" id="A0A327M638"/>
<reference evidence="5" key="1">
    <citation type="submission" date="2018-06" db="EMBL/GenBank/DDBJ databases">
        <authorList>
            <person name="Khan S.A."/>
        </authorList>
    </citation>
    <scope>NUCLEOTIDE SEQUENCE [LARGE SCALE GENOMIC DNA]</scope>
    <source>
        <strain evidence="5">DB-1506</strain>
    </source>
</reference>
<feature type="domain" description="Zinc finger/thioredoxin putative" evidence="3">
    <location>
        <begin position="15"/>
        <end position="49"/>
    </location>
</feature>
<organism evidence="4 5">
    <name type="scientific">Roseicella frigidaeris</name>
    <dbReference type="NCBI Taxonomy" id="2230885"/>
    <lineage>
        <taxon>Bacteria</taxon>
        <taxon>Pseudomonadati</taxon>
        <taxon>Pseudomonadota</taxon>
        <taxon>Alphaproteobacteria</taxon>
        <taxon>Acetobacterales</taxon>
        <taxon>Roseomonadaceae</taxon>
        <taxon>Roseicella</taxon>
    </lineage>
</organism>
<evidence type="ECO:0000313" key="4">
    <source>
        <dbReference type="EMBL" id="RAI57643.1"/>
    </source>
</evidence>
<evidence type="ECO:0000256" key="2">
    <source>
        <dbReference type="SAM" id="Phobius"/>
    </source>
</evidence>
<accession>A0A327M638</accession>
<dbReference type="EMBL" id="QLIX01000015">
    <property type="protein sequence ID" value="RAI57643.1"/>
    <property type="molecule type" value="Genomic_DNA"/>
</dbReference>
<protein>
    <recommendedName>
        <fullName evidence="3">Zinc finger/thioredoxin putative domain-containing protein</fullName>
    </recommendedName>
</protein>
<dbReference type="NCBIfam" id="TIGR02098">
    <property type="entry name" value="MJ0042_CXXC"/>
    <property type="match status" value="1"/>
</dbReference>
<evidence type="ECO:0000256" key="1">
    <source>
        <dbReference type="SAM" id="MobiDB-lite"/>
    </source>
</evidence>
<keyword evidence="2" id="KW-1133">Transmembrane helix</keyword>
<keyword evidence="5" id="KW-1185">Reference proteome</keyword>
<dbReference type="Pfam" id="PF13717">
    <property type="entry name" value="Zn_ribbon_4"/>
    <property type="match status" value="1"/>
</dbReference>
<name>A0A327M638_9PROT</name>
<keyword evidence="2" id="KW-0472">Membrane</keyword>
<dbReference type="OrthoDB" id="7159357at2"/>
<proteinExistence type="predicted"/>
<keyword evidence="2" id="KW-0812">Transmembrane</keyword>
<evidence type="ECO:0000259" key="3">
    <source>
        <dbReference type="Pfam" id="PF13717"/>
    </source>
</evidence>
<comment type="caution">
    <text evidence="4">The sequence shown here is derived from an EMBL/GenBank/DDBJ whole genome shotgun (WGS) entry which is preliminary data.</text>
</comment>
<feature type="region of interest" description="Disordered" evidence="1">
    <location>
        <begin position="53"/>
        <end position="115"/>
    </location>
</feature>
<evidence type="ECO:0000313" key="5">
    <source>
        <dbReference type="Proteomes" id="UP000249065"/>
    </source>
</evidence>